<proteinExistence type="predicted"/>
<evidence type="ECO:0008006" key="4">
    <source>
        <dbReference type="Google" id="ProtNLM"/>
    </source>
</evidence>
<evidence type="ECO:0000313" key="3">
    <source>
        <dbReference type="Proteomes" id="UP001151518"/>
    </source>
</evidence>
<dbReference type="AlphaFoldDB" id="A0A9W8GD57"/>
<dbReference type="Pfam" id="PF14027">
    <property type="entry name" value="Questin_oxidase"/>
    <property type="match status" value="1"/>
</dbReference>
<evidence type="ECO:0000313" key="2">
    <source>
        <dbReference type="EMBL" id="KAJ2679767.1"/>
    </source>
</evidence>
<evidence type="ECO:0000256" key="1">
    <source>
        <dbReference type="ARBA" id="ARBA00023002"/>
    </source>
</evidence>
<accession>A0A9W8GD57</accession>
<protein>
    <recommendedName>
        <fullName evidence="4">Questin oxidase</fullName>
    </recommendedName>
</protein>
<reference evidence="2" key="1">
    <citation type="submission" date="2022-07" db="EMBL/GenBank/DDBJ databases">
        <title>Phylogenomic reconstructions and comparative analyses of Kickxellomycotina fungi.</title>
        <authorList>
            <person name="Reynolds N.K."/>
            <person name="Stajich J.E."/>
            <person name="Barry K."/>
            <person name="Grigoriev I.V."/>
            <person name="Crous P."/>
            <person name="Smith M.E."/>
        </authorList>
    </citation>
    <scope>NUCLEOTIDE SEQUENCE</scope>
    <source>
        <strain evidence="2">NRRL 3115</strain>
    </source>
</reference>
<dbReference type="GO" id="GO:0016491">
    <property type="term" value="F:oxidoreductase activity"/>
    <property type="evidence" value="ECO:0007669"/>
    <property type="project" value="UniProtKB-KW"/>
</dbReference>
<keyword evidence="1" id="KW-0560">Oxidoreductase</keyword>
<dbReference type="PANTHER" id="PTHR35870">
    <property type="entry name" value="PROTEIN, PUTATIVE (AFU_ORTHOLOGUE AFUA_5G03330)-RELATED"/>
    <property type="match status" value="1"/>
</dbReference>
<dbReference type="PANTHER" id="PTHR35870:SF1">
    <property type="entry name" value="PROTEIN, PUTATIVE (AFU_ORTHOLOGUE AFUA_5G03330)-RELATED"/>
    <property type="match status" value="1"/>
</dbReference>
<dbReference type="InterPro" id="IPR025337">
    <property type="entry name" value="Questin_oxidase-like"/>
</dbReference>
<name>A0A9W8GD57_9FUNG</name>
<comment type="caution">
    <text evidence="2">The sequence shown here is derived from an EMBL/GenBank/DDBJ whole genome shotgun (WGS) entry which is preliminary data.</text>
</comment>
<dbReference type="Proteomes" id="UP001151518">
    <property type="component" value="Unassembled WGS sequence"/>
</dbReference>
<sequence length="395" mass="44611">MTNTNTPAPANELPSHDNSDFSVIEKAGMSLGHAPAGLLLPGIDGEIHKEATCLCARDYLEHHVFFNNIKFHNHLNHHLLAAYSMGASVERLQEIFDGNRLIQRSSLSTHEAITIDATNYINYLSQEKYYLDLVRFFHKELDAAGDGWHSVVAKYIFEPHLFPLVMSGFVHPFIQLGYALEFESKAIAATALAQTCKSDKMRDERINMKIPFSGFIFAPPNAASAERLAAKYAKRWVVDADEKAIDAKYYELLSVVSLWYIALTRPGYRLMLDFFTMHLLFIAPEHTAADSHSIANESYGDSVNPWFDVFEKAISSNDMYVPKVIHSLWRGNLLCSNSDTSEQAPSVNWLYIAHCTVDNITANTFVSDLSKSDVNSTWEKGMYGYDEFWVNKKNT</sequence>
<gene>
    <name evidence="2" type="ORF">GGI25_001218</name>
</gene>
<dbReference type="EMBL" id="JANBTW010000009">
    <property type="protein sequence ID" value="KAJ2679767.1"/>
    <property type="molecule type" value="Genomic_DNA"/>
</dbReference>
<dbReference type="OrthoDB" id="10004862at2759"/>
<organism evidence="2 3">
    <name type="scientific">Coemansia spiralis</name>
    <dbReference type="NCBI Taxonomy" id="417178"/>
    <lineage>
        <taxon>Eukaryota</taxon>
        <taxon>Fungi</taxon>
        <taxon>Fungi incertae sedis</taxon>
        <taxon>Zoopagomycota</taxon>
        <taxon>Kickxellomycotina</taxon>
        <taxon>Kickxellomycetes</taxon>
        <taxon>Kickxellales</taxon>
        <taxon>Kickxellaceae</taxon>
        <taxon>Coemansia</taxon>
    </lineage>
</organism>